<feature type="chain" id="PRO_5042200112" description="Fibrinogen C-terminal domain-containing protein" evidence="1">
    <location>
        <begin position="28"/>
        <end position="252"/>
    </location>
</feature>
<dbReference type="InterPro" id="IPR050373">
    <property type="entry name" value="Fibrinogen_C-term_domain"/>
</dbReference>
<dbReference type="GO" id="GO:0005615">
    <property type="term" value="C:extracellular space"/>
    <property type="evidence" value="ECO:0007669"/>
    <property type="project" value="TreeGrafter"/>
</dbReference>
<comment type="caution">
    <text evidence="3">The sequence shown here is derived from an EMBL/GenBank/DDBJ whole genome shotgun (WGS) entry which is preliminary data.</text>
</comment>
<dbReference type="SMART" id="SM00186">
    <property type="entry name" value="FBG"/>
    <property type="match status" value="1"/>
</dbReference>
<keyword evidence="1" id="KW-0732">Signal</keyword>
<dbReference type="InterPro" id="IPR002181">
    <property type="entry name" value="Fibrinogen_a/b/g_C_dom"/>
</dbReference>
<accession>A0AAE1CJ80</accession>
<evidence type="ECO:0000313" key="4">
    <source>
        <dbReference type="Proteomes" id="UP001283361"/>
    </source>
</evidence>
<dbReference type="PANTHER" id="PTHR19143">
    <property type="entry name" value="FIBRINOGEN/TENASCIN/ANGIOPOEITIN"/>
    <property type="match status" value="1"/>
</dbReference>
<feature type="signal peptide" evidence="1">
    <location>
        <begin position="1"/>
        <end position="27"/>
    </location>
</feature>
<dbReference type="EMBL" id="JAWDGP010007972">
    <property type="protein sequence ID" value="KAK3698498.1"/>
    <property type="molecule type" value="Genomic_DNA"/>
</dbReference>
<dbReference type="SUPFAM" id="SSF56496">
    <property type="entry name" value="Fibrinogen C-terminal domain-like"/>
    <property type="match status" value="1"/>
</dbReference>
<dbReference type="AlphaFoldDB" id="A0AAE1CJ80"/>
<sequence length="252" mass="28878">MARDYVLLVVLLSLLVGPLTLVPTVNSTSELCRGNMRYSRHIRHRRIYEPLIEKEVFCDTHFGYIYIQRRLTGKENFDCRWGSYVHGFGDIGSDHWLGLHAIHVLTYSGKAELVIRVFDNGKYYDLFVSGFKVKGFKHFYQMTYDKIERGSLSHEAFERSNQTSSCVTEDAPVSHIKTCYTDQTQRLDINKRKRLSGGAVGACQVKLKKGMTRPGGTELNKQDLVGFCNSDQILTSNRAFNSLSLHRDYMQC</sequence>
<dbReference type="InterPro" id="IPR014716">
    <property type="entry name" value="Fibrinogen_a/b/g_C_1"/>
</dbReference>
<feature type="domain" description="Fibrinogen C-terminal" evidence="2">
    <location>
        <begin position="27"/>
        <end position="210"/>
    </location>
</feature>
<dbReference type="InterPro" id="IPR036056">
    <property type="entry name" value="Fibrinogen-like_C"/>
</dbReference>
<evidence type="ECO:0000313" key="3">
    <source>
        <dbReference type="EMBL" id="KAK3698498.1"/>
    </source>
</evidence>
<keyword evidence="4" id="KW-1185">Reference proteome</keyword>
<protein>
    <recommendedName>
        <fullName evidence="2">Fibrinogen C-terminal domain-containing protein</fullName>
    </recommendedName>
</protein>
<dbReference type="Pfam" id="PF00147">
    <property type="entry name" value="Fibrinogen_C"/>
    <property type="match status" value="1"/>
</dbReference>
<evidence type="ECO:0000256" key="1">
    <source>
        <dbReference type="SAM" id="SignalP"/>
    </source>
</evidence>
<evidence type="ECO:0000259" key="2">
    <source>
        <dbReference type="SMART" id="SM00186"/>
    </source>
</evidence>
<proteinExistence type="predicted"/>
<reference evidence="3" key="1">
    <citation type="journal article" date="2023" name="G3 (Bethesda)">
        <title>A reference genome for the long-term kleptoplast-retaining sea slug Elysia crispata morphotype clarki.</title>
        <authorList>
            <person name="Eastman K.E."/>
            <person name="Pendleton A.L."/>
            <person name="Shaikh M.A."/>
            <person name="Suttiyut T."/>
            <person name="Ogas R."/>
            <person name="Tomko P."/>
            <person name="Gavelis G."/>
            <person name="Widhalm J.R."/>
            <person name="Wisecaver J.H."/>
        </authorList>
    </citation>
    <scope>NUCLEOTIDE SEQUENCE</scope>
    <source>
        <strain evidence="3">ECLA1</strain>
    </source>
</reference>
<name>A0AAE1CJ80_9GAST</name>
<dbReference type="Proteomes" id="UP001283361">
    <property type="component" value="Unassembled WGS sequence"/>
</dbReference>
<gene>
    <name evidence="3" type="ORF">RRG08_053466</name>
</gene>
<organism evidence="3 4">
    <name type="scientific">Elysia crispata</name>
    <name type="common">lettuce slug</name>
    <dbReference type="NCBI Taxonomy" id="231223"/>
    <lineage>
        <taxon>Eukaryota</taxon>
        <taxon>Metazoa</taxon>
        <taxon>Spiralia</taxon>
        <taxon>Lophotrochozoa</taxon>
        <taxon>Mollusca</taxon>
        <taxon>Gastropoda</taxon>
        <taxon>Heterobranchia</taxon>
        <taxon>Euthyneura</taxon>
        <taxon>Panpulmonata</taxon>
        <taxon>Sacoglossa</taxon>
        <taxon>Placobranchoidea</taxon>
        <taxon>Plakobranchidae</taxon>
        <taxon>Elysia</taxon>
    </lineage>
</organism>
<dbReference type="Gene3D" id="3.90.215.10">
    <property type="entry name" value="Gamma Fibrinogen, chain A, domain 1"/>
    <property type="match status" value="1"/>
</dbReference>